<comment type="similarity">
    <text evidence="18">Belongs to the papillomaviridae E7 protein family.</text>
</comment>
<evidence type="ECO:0000256" key="16">
    <source>
        <dbReference type="ARBA" id="ARBA00023280"/>
    </source>
</evidence>
<keyword evidence="4 18" id="KW-0945">Host-virus interaction</keyword>
<proteinExistence type="inferred from homology"/>
<dbReference type="SUPFAM" id="SSF161234">
    <property type="entry name" value="E7 C-terminal domain-like"/>
    <property type="match status" value="1"/>
</dbReference>
<gene>
    <name evidence="18" type="primary">E7</name>
</gene>
<keyword evidence="11 18" id="KW-0238">DNA-binding</keyword>
<keyword evidence="15" id="KW-0922">Interferon antiviral system evasion</keyword>
<dbReference type="GO" id="GO:0006351">
    <property type="term" value="P:DNA-templated transcription"/>
    <property type="evidence" value="ECO:0007669"/>
    <property type="project" value="UniProtKB-UniRule"/>
</dbReference>
<evidence type="ECO:0000256" key="7">
    <source>
        <dbReference type="ARBA" id="ARBA00022771"/>
    </source>
</evidence>
<dbReference type="GO" id="GO:0039502">
    <property type="term" value="P:symbiont-mediated suppression of host type I interferon-mediated signaling pathway"/>
    <property type="evidence" value="ECO:0007669"/>
    <property type="project" value="UniProtKB-UniRule"/>
</dbReference>
<keyword evidence="16 18" id="KW-0899">Viral immunoevasion</keyword>
<dbReference type="GO" id="GO:0030430">
    <property type="term" value="C:host cell cytoplasm"/>
    <property type="evidence" value="ECO:0007669"/>
    <property type="project" value="UniProtKB-SubCell"/>
</dbReference>
<dbReference type="Proteomes" id="UP000122113">
    <property type="component" value="Genome"/>
</dbReference>
<comment type="subcellular location">
    <subcellularLocation>
        <location evidence="18">Host cytoplasm</location>
    </subcellularLocation>
    <subcellularLocation>
        <location evidence="18">Host nucleus</location>
    </subcellularLocation>
    <text evidence="18">Predominantly found in the host nucleus.</text>
</comment>
<feature type="zinc finger region" evidence="18">
    <location>
        <begin position="75"/>
        <end position="111"/>
    </location>
</feature>
<comment type="PTM">
    <text evidence="18">Highly phosphorylated.</text>
</comment>
<dbReference type="GO" id="GO:0003677">
    <property type="term" value="F:DNA binding"/>
    <property type="evidence" value="ECO:0007669"/>
    <property type="project" value="UniProtKB-UniRule"/>
</dbReference>
<dbReference type="InterPro" id="IPR000148">
    <property type="entry name" value="Papilloma_E7"/>
</dbReference>
<evidence type="ECO:0000256" key="4">
    <source>
        <dbReference type="ARBA" id="ARBA00022581"/>
    </source>
</evidence>
<dbReference type="Pfam" id="PF00527">
    <property type="entry name" value="E7"/>
    <property type="match status" value="1"/>
</dbReference>
<evidence type="ECO:0000256" key="10">
    <source>
        <dbReference type="ARBA" id="ARBA00023015"/>
    </source>
</evidence>
<keyword evidence="14 18" id="KW-1035">Host cytoplasm</keyword>
<protein>
    <recommendedName>
        <fullName evidence="18">Protein E7</fullName>
    </recommendedName>
</protein>
<keyword evidence="5 18" id="KW-1090">Inhibition of host innate immune response by virus</keyword>
<keyword evidence="2 18" id="KW-0244">Early protein</keyword>
<keyword evidence="10 18" id="KW-0805">Transcription regulation</keyword>
<comment type="subunit">
    <text evidence="18">Homodimer. Homooligomer. Interacts with host RB1; this interaction induces dissociation of RB1-E2F1 complex thereby disrupting RB1 activity. Interacts with host EP300; this interaction represses EP300 transcriptional activity. Interacts with protein E2; this interaction inhibits E7 oncogenic activity. Interacts with host TMEM173/STING; this interaction impairs the ability of TMEM173/STING to sense cytosolic DNA and promote the production of type I interferon (IFN-alpha and IFN-beta).</text>
</comment>
<dbReference type="HAMAP" id="MF_04004">
    <property type="entry name" value="PPV_E7"/>
    <property type="match status" value="1"/>
</dbReference>
<dbReference type="GO" id="GO:0019904">
    <property type="term" value="F:protein domain specific binding"/>
    <property type="evidence" value="ECO:0007669"/>
    <property type="project" value="UniProtKB-UniRule"/>
</dbReference>
<evidence type="ECO:0000256" key="15">
    <source>
        <dbReference type="ARBA" id="ARBA00023258"/>
    </source>
</evidence>
<keyword evidence="6 18" id="KW-0479">Metal-binding</keyword>
<evidence type="ECO:0000256" key="17">
    <source>
        <dbReference type="ARBA" id="ARBA00023309"/>
    </source>
</evidence>
<keyword evidence="12 18" id="KW-0010">Activator</keyword>
<evidence type="ECO:0000256" key="5">
    <source>
        <dbReference type="ARBA" id="ARBA00022632"/>
    </source>
</evidence>
<reference evidence="19" key="1">
    <citation type="journal article" date="2015" name="J. Gen. Virol.">
        <title>Rusa alfredi papillomavirus 1 - a novel deltapapillomavirus inducing endemic papillomatosis in the endangered Visayan spotted deer.</title>
        <authorList>
            <person name="Fux R."/>
            <person name="Langenmayer M.C."/>
            <person name="Jorgens D."/>
            <person name="Schubert C."/>
            <person name="Heckel J.O."/>
            <person name="Sutter G."/>
        </authorList>
    </citation>
    <scope>NUCLEOTIDE SEQUENCE [LARGE SCALE GENOMIC DNA]</scope>
    <source>
        <strain evidence="19">DE1641-14</strain>
    </source>
</reference>
<evidence type="ECO:0000256" key="11">
    <source>
        <dbReference type="ARBA" id="ARBA00023125"/>
    </source>
</evidence>
<keyword evidence="1 18" id="KW-1121">Modulation of host cell cycle by virus</keyword>
<evidence type="ECO:0000313" key="20">
    <source>
        <dbReference type="Proteomes" id="UP000122113"/>
    </source>
</evidence>
<dbReference type="GO" id="GO:0039645">
    <property type="term" value="P:symbiont-mediated perturbation of host cell cycle G1/S transition checkpoint"/>
    <property type="evidence" value="ECO:0007669"/>
    <property type="project" value="UniProtKB-UniRule"/>
</dbReference>
<comment type="domain">
    <text evidence="18">The E7 terminal domain is an intrinsically disordered domain, whose flexibility and conformational transitions confer target adaptability to the oncoprotein. It allows adaptation to a variety of protein targets and exposes the PEST degradation sequence that regulates its turnover in the cell.</text>
</comment>
<accession>A0A0S2KP74</accession>
<evidence type="ECO:0000256" key="2">
    <source>
        <dbReference type="ARBA" id="ARBA00022518"/>
    </source>
</evidence>
<dbReference type="GO" id="GO:0052170">
    <property type="term" value="P:symbiont-mediated suppression of host innate immune response"/>
    <property type="evidence" value="ECO:0007669"/>
    <property type="project" value="UniProtKB-KW"/>
</dbReference>
<feature type="short sequence motif" description="Nuclear export signal" evidence="18">
    <location>
        <begin position="93"/>
        <end position="101"/>
    </location>
</feature>
<dbReference type="Gene3D" id="3.30.160.330">
    <property type="match status" value="1"/>
</dbReference>
<evidence type="ECO:0000256" key="12">
    <source>
        <dbReference type="ARBA" id="ARBA00023159"/>
    </source>
</evidence>
<organism evidence="19 20">
    <name type="scientific">Deltapapillomavirus 5</name>
    <dbReference type="NCBI Taxonomy" id="1175853"/>
    <lineage>
        <taxon>Viruses</taxon>
        <taxon>Monodnaviria</taxon>
        <taxon>Shotokuvirae</taxon>
        <taxon>Cossaviricota</taxon>
        <taxon>Papovaviricetes</taxon>
        <taxon>Zurhausenvirales</taxon>
        <taxon>Papillomaviridae</taxon>
        <taxon>Firstpapillomavirinae</taxon>
        <taxon>Deltapapillomavirus</taxon>
    </lineage>
</organism>
<sequence>MVHGPLTSKVLPSDESPVPSCLTLYLEPVKAAKEKNTCSRTVETEQNTCSLGSLHPTRPPPKPPRRKVYYVGVTCCNCFKKLDFAVKTSRTSIDSLHSLLLGDLDLLCALCEGKSRDG</sequence>
<evidence type="ECO:0000256" key="9">
    <source>
        <dbReference type="ARBA" id="ARBA00022833"/>
    </source>
</evidence>
<keyword evidence="9 18" id="KW-0862">Zinc</keyword>
<evidence type="ECO:0000256" key="18">
    <source>
        <dbReference type="HAMAP-Rule" id="MF_04004"/>
    </source>
</evidence>
<keyword evidence="13 18" id="KW-0804">Transcription</keyword>
<dbReference type="EMBL" id="KT626573">
    <property type="protein sequence ID" value="ALO50061.1"/>
    <property type="molecule type" value="Genomic_DNA"/>
</dbReference>
<name>A0A0S2KP74_9PAPI</name>
<dbReference type="GO" id="GO:0008270">
    <property type="term" value="F:zinc ion binding"/>
    <property type="evidence" value="ECO:0007669"/>
    <property type="project" value="UniProtKB-KW"/>
</dbReference>
<evidence type="ECO:0000256" key="3">
    <source>
        <dbReference type="ARBA" id="ARBA00022562"/>
    </source>
</evidence>
<evidence type="ECO:0000313" key="19">
    <source>
        <dbReference type="EMBL" id="ALO50061.1"/>
    </source>
</evidence>
<keyword evidence="3 18" id="KW-1048">Host nucleus</keyword>
<keyword evidence="7 18" id="KW-0863">Zinc-finger</keyword>
<comment type="caution">
    <text evidence="18">Lacks conserved residue(s) required for the propagation of feature annotation.</text>
</comment>
<keyword evidence="8 18" id="KW-1114">Inhibition of host interferon signaling pathway by virus</keyword>
<evidence type="ECO:0000256" key="6">
    <source>
        <dbReference type="ARBA" id="ARBA00022723"/>
    </source>
</evidence>
<keyword evidence="17 18" id="KW-1078">G1/S host cell cycle checkpoint dysregulation by virus</keyword>
<evidence type="ECO:0000256" key="1">
    <source>
        <dbReference type="ARBA" id="ARBA00022504"/>
    </source>
</evidence>
<comment type="function">
    <text evidence="18">Plays a role in viral genome replication by driving entry of quiescent cells into the cell cycle. Stimulation of progression from G1 to S phase allows the virus to efficiently use the cellular DNA replicating machinery to achieve viral genome replication. E7 protein has both transforming and trans-activating activities. Induces the disassembly of the E2F1 transcription factor from RB1, with subsequent transcriptional activation of E2F1-regulated S-phase genes. Interferes with host histone deacetylation mediated by HDAC1 and HDAC2, leading to transcription activation. Plays also a role in the inhibition of both antiviral and antiproliferative functions of host interferon alpha. Interaction with host TMEM173/STING impairs the ability of TMEM173/STING to sense cytosolic DNA and promote the production of type I interferon (IFN-alpha and IFN-beta).</text>
</comment>
<evidence type="ECO:0000256" key="14">
    <source>
        <dbReference type="ARBA" id="ARBA00023200"/>
    </source>
</evidence>
<dbReference type="GO" id="GO:0003700">
    <property type="term" value="F:DNA-binding transcription factor activity"/>
    <property type="evidence" value="ECO:0007669"/>
    <property type="project" value="UniProtKB-UniRule"/>
</dbReference>
<dbReference type="GO" id="GO:0042025">
    <property type="term" value="C:host cell nucleus"/>
    <property type="evidence" value="ECO:0007669"/>
    <property type="project" value="UniProtKB-SubCell"/>
</dbReference>
<evidence type="ECO:0000256" key="8">
    <source>
        <dbReference type="ARBA" id="ARBA00022830"/>
    </source>
</evidence>
<evidence type="ECO:0000256" key="13">
    <source>
        <dbReference type="ARBA" id="ARBA00023163"/>
    </source>
</evidence>